<gene>
    <name evidence="2" type="ORF">GCM10023196_085490</name>
</gene>
<keyword evidence="3" id="KW-1185">Reference proteome</keyword>
<evidence type="ECO:0000313" key="2">
    <source>
        <dbReference type="EMBL" id="GAA4636296.1"/>
    </source>
</evidence>
<dbReference type="Pfam" id="PF13460">
    <property type="entry name" value="NAD_binding_10"/>
    <property type="match status" value="1"/>
</dbReference>
<dbReference type="Gene3D" id="3.40.50.720">
    <property type="entry name" value="NAD(P)-binding Rossmann-like Domain"/>
    <property type="match status" value="1"/>
</dbReference>
<comment type="caution">
    <text evidence="2">The sequence shown here is derived from an EMBL/GenBank/DDBJ whole genome shotgun (WGS) entry which is preliminary data.</text>
</comment>
<sequence>MIVVTGANGPLGRLVVDHLLTRIPAGELAVSVRDPAQATRPADQGVRVRHGDFDRPKTLRDAFAGATTVLINATNYGTASETRARQQAAAVDAALAAGAGRVVFTGWQDLDRCPLDFVRDFAAAEKLVATSGTGWTILRMLYGMAASLDRDVRSSMDTGTLTAPAGDARATPAAVTDLAEATANVLTESGHEGRTYELTGPDAISWHDLASLASTLAGREIRYRPVSDEECRAQWAAAGWPAPAIEMLIAYYGAFRSGWADTPRPDLADLLHRPATSSLDAVRQASLS</sequence>
<dbReference type="EMBL" id="BAABHK010000017">
    <property type="protein sequence ID" value="GAA4636296.1"/>
    <property type="molecule type" value="Genomic_DNA"/>
</dbReference>
<dbReference type="Gene3D" id="3.90.25.10">
    <property type="entry name" value="UDP-galactose 4-epimerase, domain 1"/>
    <property type="match status" value="1"/>
</dbReference>
<proteinExistence type="predicted"/>
<reference evidence="3" key="1">
    <citation type="journal article" date="2019" name="Int. J. Syst. Evol. Microbiol.">
        <title>The Global Catalogue of Microorganisms (GCM) 10K type strain sequencing project: providing services to taxonomists for standard genome sequencing and annotation.</title>
        <authorList>
            <consortium name="The Broad Institute Genomics Platform"/>
            <consortium name="The Broad Institute Genome Sequencing Center for Infectious Disease"/>
            <person name="Wu L."/>
            <person name="Ma J."/>
        </authorList>
    </citation>
    <scope>NUCLEOTIDE SEQUENCE [LARGE SCALE GENOMIC DNA]</scope>
    <source>
        <strain evidence="3">JCM 17939</strain>
    </source>
</reference>
<dbReference type="InterPro" id="IPR052718">
    <property type="entry name" value="NmrA-type_oxidoreductase"/>
</dbReference>
<dbReference type="SUPFAM" id="SSF51735">
    <property type="entry name" value="NAD(P)-binding Rossmann-fold domains"/>
    <property type="match status" value="1"/>
</dbReference>
<dbReference type="PANTHER" id="PTHR47129">
    <property type="entry name" value="QUINONE OXIDOREDUCTASE 2"/>
    <property type="match status" value="1"/>
</dbReference>
<dbReference type="InterPro" id="IPR036291">
    <property type="entry name" value="NAD(P)-bd_dom_sf"/>
</dbReference>
<feature type="domain" description="NAD(P)-binding" evidence="1">
    <location>
        <begin position="6"/>
        <end position="141"/>
    </location>
</feature>
<protein>
    <submittedName>
        <fullName evidence="2">NAD(P)H-binding protein</fullName>
    </submittedName>
</protein>
<dbReference type="PANTHER" id="PTHR47129:SF1">
    <property type="entry name" value="NMRA-LIKE DOMAIN-CONTAINING PROTEIN"/>
    <property type="match status" value="1"/>
</dbReference>
<name>A0ABP8UPN8_9ACTN</name>
<dbReference type="InterPro" id="IPR016040">
    <property type="entry name" value="NAD(P)-bd_dom"/>
</dbReference>
<dbReference type="RefSeq" id="WP_345439281.1">
    <property type="nucleotide sequence ID" value="NZ_BAABHK010000017.1"/>
</dbReference>
<evidence type="ECO:0000259" key="1">
    <source>
        <dbReference type="Pfam" id="PF13460"/>
    </source>
</evidence>
<organism evidence="2 3">
    <name type="scientific">Actinoallomurus vinaceus</name>
    <dbReference type="NCBI Taxonomy" id="1080074"/>
    <lineage>
        <taxon>Bacteria</taxon>
        <taxon>Bacillati</taxon>
        <taxon>Actinomycetota</taxon>
        <taxon>Actinomycetes</taxon>
        <taxon>Streptosporangiales</taxon>
        <taxon>Thermomonosporaceae</taxon>
        <taxon>Actinoallomurus</taxon>
    </lineage>
</organism>
<accession>A0ABP8UPN8</accession>
<dbReference type="Proteomes" id="UP001501442">
    <property type="component" value="Unassembled WGS sequence"/>
</dbReference>
<evidence type="ECO:0000313" key="3">
    <source>
        <dbReference type="Proteomes" id="UP001501442"/>
    </source>
</evidence>